<dbReference type="Pfam" id="PF00078">
    <property type="entry name" value="RVT_1"/>
    <property type="match status" value="1"/>
</dbReference>
<dbReference type="Pfam" id="PF21376">
    <property type="entry name" value="TOR1A_C"/>
    <property type="match status" value="1"/>
</dbReference>
<reference evidence="5" key="1">
    <citation type="submission" date="2025-08" db="UniProtKB">
        <authorList>
            <consortium name="RefSeq"/>
        </authorList>
    </citation>
    <scope>IDENTIFICATION</scope>
    <source>
        <strain evidence="5">J_2021</strain>
        <tissue evidence="5">Erythrocytes</tissue>
    </source>
</reference>
<comment type="similarity">
    <text evidence="1">Belongs to the ClpA/ClpB family. Torsin subfamily.</text>
</comment>
<sequence>MLSALDSFGAGCLILGGDFNLTLQPRLDSSKGTSSLPYSAINLTHKALRRTQLIDTWRYLYPKDRKDDTNCSSYRPISLLNQDLKLFTKILAQRLRPILPMIVHRDQVGFVFNREAKENTYKVLNWIEWLRVQGRPSLLLSTDAEKAFDRDLFLLPFSVLQALQADLREKLFGQHLAQEVIYRAVSGLMSNKDPKKPLVLSLHGWTGTGKSFLSKIIADNIYKLDAKSKCVHLFSATDFLHEHLVPQYNEQLRSWIRGNVHQCPPSLFIFDQMDKMHPELIDVLKPFLDTNDWLNIRHSIFIFLSNAGGELITPKVLEFWQAGKNREDLQLKDLEDALSVGEFYNQSSIFWHSSLINFIDFFVPFLPLQFRHIKKCVITEIQRRGKPIDTELAGKVAKDMTYFPDDKSVLSVKGCHTVPAKLDFYL</sequence>
<proteinExistence type="inferred from homology"/>
<dbReference type="InterPro" id="IPR001270">
    <property type="entry name" value="ClpA/B"/>
</dbReference>
<feature type="domain" description="Reverse transcriptase" evidence="2">
    <location>
        <begin position="66"/>
        <end position="150"/>
    </location>
</feature>
<feature type="domain" description="Torsin-1A C-terminal" evidence="3">
    <location>
        <begin position="368"/>
        <end position="425"/>
    </location>
</feature>
<dbReference type="RefSeq" id="XP_041428870.1">
    <property type="nucleotide sequence ID" value="XM_041572936.1"/>
</dbReference>
<dbReference type="PRINTS" id="PR00300">
    <property type="entry name" value="CLPPROTEASEA"/>
</dbReference>
<protein>
    <submittedName>
        <fullName evidence="5">Torsin-1A</fullName>
    </submittedName>
</protein>
<dbReference type="GO" id="GO:0071763">
    <property type="term" value="P:nuclear membrane organization"/>
    <property type="evidence" value="ECO:0000318"/>
    <property type="project" value="GO_Central"/>
</dbReference>
<dbReference type="KEGG" id="xla:108704700"/>
<keyword evidence="4" id="KW-1185">Reference proteome</keyword>
<evidence type="ECO:0000313" key="4">
    <source>
        <dbReference type="Proteomes" id="UP000186698"/>
    </source>
</evidence>
<dbReference type="GO" id="GO:0016887">
    <property type="term" value="F:ATP hydrolysis activity"/>
    <property type="evidence" value="ECO:0007669"/>
    <property type="project" value="InterPro"/>
</dbReference>
<dbReference type="OrthoDB" id="19623at2759"/>
<dbReference type="GO" id="GO:0019894">
    <property type="term" value="F:kinesin binding"/>
    <property type="evidence" value="ECO:0000318"/>
    <property type="project" value="GO_Central"/>
</dbReference>
<dbReference type="InterPro" id="IPR000477">
    <property type="entry name" value="RT_dom"/>
</dbReference>
<dbReference type="GO" id="GO:0005635">
    <property type="term" value="C:nuclear envelope"/>
    <property type="evidence" value="ECO:0000318"/>
    <property type="project" value="GO_Central"/>
</dbReference>
<dbReference type="PANTHER" id="PTHR10760:SF14">
    <property type="entry name" value="TORSIN-1B"/>
    <property type="match status" value="1"/>
</dbReference>
<dbReference type="Proteomes" id="UP000186698">
    <property type="component" value="Chromosome 8L"/>
</dbReference>
<evidence type="ECO:0000313" key="5">
    <source>
        <dbReference type="RefSeq" id="XP_041428870.1"/>
    </source>
</evidence>
<evidence type="ECO:0000259" key="3">
    <source>
        <dbReference type="Pfam" id="PF21376"/>
    </source>
</evidence>
<gene>
    <name evidence="5" type="primary">tor1b.2.L</name>
</gene>
<dbReference type="Pfam" id="PF06309">
    <property type="entry name" value="Torsin"/>
    <property type="match status" value="1"/>
</dbReference>
<dbReference type="AlphaFoldDB" id="A0A8J1LJK0"/>
<dbReference type="Gene3D" id="3.40.50.300">
    <property type="entry name" value="P-loop containing nucleotide triphosphate hydrolases"/>
    <property type="match status" value="1"/>
</dbReference>
<dbReference type="GO" id="GO:0034504">
    <property type="term" value="P:protein localization to nucleus"/>
    <property type="evidence" value="ECO:0000318"/>
    <property type="project" value="GO_Central"/>
</dbReference>
<dbReference type="InterPro" id="IPR010448">
    <property type="entry name" value="Torsin"/>
</dbReference>
<dbReference type="CTD" id="108704700"/>
<accession>A0A8J1LJK0</accession>
<evidence type="ECO:0000256" key="1">
    <source>
        <dbReference type="ARBA" id="ARBA00006235"/>
    </source>
</evidence>
<dbReference type="SUPFAM" id="SSF52540">
    <property type="entry name" value="P-loop containing nucleoside triphosphate hydrolases"/>
    <property type="match status" value="1"/>
</dbReference>
<dbReference type="GeneID" id="108704700"/>
<dbReference type="GO" id="GO:0005788">
    <property type="term" value="C:endoplasmic reticulum lumen"/>
    <property type="evidence" value="ECO:0000318"/>
    <property type="project" value="GO_Central"/>
</dbReference>
<dbReference type="PANTHER" id="PTHR10760">
    <property type="entry name" value="TORSIN"/>
    <property type="match status" value="1"/>
</dbReference>
<name>A0A8J1LJK0_XENLA</name>
<dbReference type="InterPro" id="IPR049337">
    <property type="entry name" value="TOR1A_C"/>
</dbReference>
<dbReference type="InterPro" id="IPR027417">
    <property type="entry name" value="P-loop_NTPase"/>
</dbReference>
<organism evidence="4 5">
    <name type="scientific">Xenopus laevis</name>
    <name type="common">African clawed frog</name>
    <dbReference type="NCBI Taxonomy" id="8355"/>
    <lineage>
        <taxon>Eukaryota</taxon>
        <taxon>Metazoa</taxon>
        <taxon>Chordata</taxon>
        <taxon>Craniata</taxon>
        <taxon>Vertebrata</taxon>
        <taxon>Euteleostomi</taxon>
        <taxon>Amphibia</taxon>
        <taxon>Batrachia</taxon>
        <taxon>Anura</taxon>
        <taxon>Pipoidea</taxon>
        <taxon>Pipidae</taxon>
        <taxon>Xenopodinae</taxon>
        <taxon>Xenopus</taxon>
        <taxon>Xenopus</taxon>
    </lineage>
</organism>
<evidence type="ECO:0000259" key="2">
    <source>
        <dbReference type="Pfam" id="PF00078"/>
    </source>
</evidence>
<dbReference type="GO" id="GO:0005524">
    <property type="term" value="F:ATP binding"/>
    <property type="evidence" value="ECO:0007669"/>
    <property type="project" value="InterPro"/>
</dbReference>